<dbReference type="PROSITE" id="PS50911">
    <property type="entry name" value="CHAP"/>
    <property type="match status" value="1"/>
</dbReference>
<sequence>MRFRRLSHHLDADTTGGLFEDQEADSANGTGDLGLSVRRSAFAPLARTCLAVSLLVASFLFAAPARAWNCVEYVREISNVQLAGNGWQWWNAAAGRYERGHNPERDAVFVFNRTRHMPAGHVAVVSKVLDSRTIEIDHANWIRRRITQNVRVQDVSPKNDWTMVRVWNEQAHVYGAPYPALGFVYAN</sequence>
<evidence type="ECO:0000313" key="2">
    <source>
        <dbReference type="EMBL" id="GIL39506.1"/>
    </source>
</evidence>
<accession>A0A8S8XE24</accession>
<dbReference type="SUPFAM" id="SSF54001">
    <property type="entry name" value="Cysteine proteinases"/>
    <property type="match status" value="1"/>
</dbReference>
<feature type="domain" description="Peptidase C51" evidence="1">
    <location>
        <begin position="45"/>
        <end position="165"/>
    </location>
</feature>
<comment type="caution">
    <text evidence="2">The sequence shown here is derived from an EMBL/GenBank/DDBJ whole genome shotgun (WGS) entry which is preliminary data.</text>
</comment>
<keyword evidence="3" id="KW-1185">Reference proteome</keyword>
<dbReference type="InterPro" id="IPR038765">
    <property type="entry name" value="Papain-like_cys_pep_sf"/>
</dbReference>
<protein>
    <recommendedName>
        <fullName evidence="1">Peptidase C51 domain-containing protein</fullName>
    </recommendedName>
</protein>
<dbReference type="Gene3D" id="3.90.1720.10">
    <property type="entry name" value="endopeptidase domain like (from Nostoc punctiforme)"/>
    <property type="match status" value="1"/>
</dbReference>
<organism evidence="2 3">
    <name type="scientific">Roseiterribacter gracilis</name>
    <dbReference type="NCBI Taxonomy" id="2812848"/>
    <lineage>
        <taxon>Bacteria</taxon>
        <taxon>Pseudomonadati</taxon>
        <taxon>Pseudomonadota</taxon>
        <taxon>Alphaproteobacteria</taxon>
        <taxon>Rhodospirillales</taxon>
        <taxon>Roseiterribacteraceae</taxon>
        <taxon>Roseiterribacter</taxon>
    </lineage>
</organism>
<dbReference type="Pfam" id="PF05257">
    <property type="entry name" value="CHAP"/>
    <property type="match status" value="1"/>
</dbReference>
<proteinExistence type="predicted"/>
<dbReference type="Proteomes" id="UP000681075">
    <property type="component" value="Unassembled WGS sequence"/>
</dbReference>
<reference evidence="2" key="1">
    <citation type="submission" date="2021-02" db="EMBL/GenBank/DDBJ databases">
        <title>Genome sequence of Rhodospirillales sp. strain TMPK1 isolated from soil.</title>
        <authorList>
            <person name="Nakai R."/>
            <person name="Kusada H."/>
            <person name="Tamaki H."/>
        </authorList>
    </citation>
    <scope>NUCLEOTIDE SEQUENCE</scope>
    <source>
        <strain evidence="2">TMPK1</strain>
    </source>
</reference>
<dbReference type="InterPro" id="IPR007921">
    <property type="entry name" value="CHAP_dom"/>
</dbReference>
<dbReference type="AlphaFoldDB" id="A0A8S8XE24"/>
<evidence type="ECO:0000259" key="1">
    <source>
        <dbReference type="PROSITE" id="PS50911"/>
    </source>
</evidence>
<dbReference type="EMBL" id="BOPV01000001">
    <property type="protein sequence ID" value="GIL39506.1"/>
    <property type="molecule type" value="Genomic_DNA"/>
</dbReference>
<name>A0A8S8XE24_9PROT</name>
<gene>
    <name evidence="2" type="ORF">TMPK1_17430</name>
</gene>
<evidence type="ECO:0000313" key="3">
    <source>
        <dbReference type="Proteomes" id="UP000681075"/>
    </source>
</evidence>